<feature type="coiled-coil region" evidence="1">
    <location>
        <begin position="3"/>
        <end position="37"/>
    </location>
</feature>
<name>A0ABV3K553_STRON</name>
<comment type="caution">
    <text evidence="2">The sequence shown here is derived from an EMBL/GenBank/DDBJ whole genome shotgun (WGS) entry which is preliminary data.</text>
</comment>
<dbReference type="Proteomes" id="UP001552594">
    <property type="component" value="Unassembled WGS sequence"/>
</dbReference>
<accession>A0ABV3K553</accession>
<keyword evidence="1" id="KW-0175">Coiled coil</keyword>
<protein>
    <submittedName>
        <fullName evidence="2">Uncharacterized protein</fullName>
    </submittedName>
</protein>
<gene>
    <name evidence="2" type="ORF">AB0L16_27955</name>
</gene>
<organism evidence="2 3">
    <name type="scientific">Streptomyces orinoci</name>
    <name type="common">Streptoverticillium orinoci</name>
    <dbReference type="NCBI Taxonomy" id="67339"/>
    <lineage>
        <taxon>Bacteria</taxon>
        <taxon>Bacillati</taxon>
        <taxon>Actinomycetota</taxon>
        <taxon>Actinomycetes</taxon>
        <taxon>Kitasatosporales</taxon>
        <taxon>Streptomycetaceae</taxon>
        <taxon>Streptomyces</taxon>
    </lineage>
</organism>
<evidence type="ECO:0000256" key="1">
    <source>
        <dbReference type="SAM" id="Coils"/>
    </source>
</evidence>
<sequence length="139" mass="15395">MSDDELRRMAEELDLRCDQLEGEMTRLREELATTRSLAALADRGFSEMRTAMRGPAQALISVRERQFEHGLVLAEQSRVLDAQSHTLQNVAEAVGKLVRDGNQRSEPLSQLLTGQTAVLERLDRIDTRLCASGSGTAAE</sequence>
<proteinExistence type="predicted"/>
<dbReference type="EMBL" id="JBFAUK010000029">
    <property type="protein sequence ID" value="MEV5510214.1"/>
    <property type="molecule type" value="Genomic_DNA"/>
</dbReference>
<keyword evidence="3" id="KW-1185">Reference proteome</keyword>
<dbReference type="RefSeq" id="WP_109279087.1">
    <property type="nucleotide sequence ID" value="NZ_JBFAUK010000029.1"/>
</dbReference>
<evidence type="ECO:0000313" key="2">
    <source>
        <dbReference type="EMBL" id="MEV5510214.1"/>
    </source>
</evidence>
<reference evidence="2 3" key="1">
    <citation type="submission" date="2024-06" db="EMBL/GenBank/DDBJ databases">
        <title>The Natural Products Discovery Center: Release of the First 8490 Sequenced Strains for Exploring Actinobacteria Biosynthetic Diversity.</title>
        <authorList>
            <person name="Kalkreuter E."/>
            <person name="Kautsar S.A."/>
            <person name="Yang D."/>
            <person name="Bader C.D."/>
            <person name="Teijaro C.N."/>
            <person name="Fluegel L."/>
            <person name="Davis C.M."/>
            <person name="Simpson J.R."/>
            <person name="Lauterbach L."/>
            <person name="Steele A.D."/>
            <person name="Gui C."/>
            <person name="Meng S."/>
            <person name="Li G."/>
            <person name="Viehrig K."/>
            <person name="Ye F."/>
            <person name="Su P."/>
            <person name="Kiefer A.F."/>
            <person name="Nichols A."/>
            <person name="Cepeda A.J."/>
            <person name="Yan W."/>
            <person name="Fan B."/>
            <person name="Jiang Y."/>
            <person name="Adhikari A."/>
            <person name="Zheng C.-J."/>
            <person name="Schuster L."/>
            <person name="Cowan T.M."/>
            <person name="Smanski M.J."/>
            <person name="Chevrette M.G."/>
            <person name="De Carvalho L.P.S."/>
            <person name="Shen B."/>
        </authorList>
    </citation>
    <scope>NUCLEOTIDE SEQUENCE [LARGE SCALE GENOMIC DNA]</scope>
    <source>
        <strain evidence="2 3">NPDC052347</strain>
    </source>
</reference>
<evidence type="ECO:0000313" key="3">
    <source>
        <dbReference type="Proteomes" id="UP001552594"/>
    </source>
</evidence>